<evidence type="ECO:0000313" key="2">
    <source>
        <dbReference type="EMBL" id="RMC00198.1"/>
    </source>
</evidence>
<feature type="compositionally biased region" description="Basic and acidic residues" evidence="1">
    <location>
        <begin position="87"/>
        <end position="101"/>
    </location>
</feature>
<sequence length="190" mass="21175">MGKRATLKRTPKSQDKSFSCQQHSGIGYGVNAPGVGGLIQASPKSIEMSGLSFTSASFEFVPSSLFRCKKTRIKPIEVEFNKERPLSSNAERKYKKEDPKQANHHQHPRRQGDVLVDSWCLSFVSSQGILDWAIGTHILLPAGGLAAGTRSWETGYQQRTAVQSLLEKGISEQRCGEYLFWKEWLHPATP</sequence>
<dbReference type="AlphaFoldDB" id="A0A3M0JGE4"/>
<dbReference type="Proteomes" id="UP000269221">
    <property type="component" value="Unassembled WGS sequence"/>
</dbReference>
<reference evidence="2 3" key="1">
    <citation type="submission" date="2018-07" db="EMBL/GenBank/DDBJ databases">
        <title>A high quality draft genome assembly of the barn swallow (H. rustica rustica).</title>
        <authorList>
            <person name="Formenti G."/>
            <person name="Chiara M."/>
            <person name="Poveda L."/>
            <person name="Francoijs K.-J."/>
            <person name="Bonisoli-Alquati A."/>
            <person name="Canova L."/>
            <person name="Gianfranceschi L."/>
            <person name="Horner D.S."/>
            <person name="Saino N."/>
        </authorList>
    </citation>
    <scope>NUCLEOTIDE SEQUENCE [LARGE SCALE GENOMIC DNA]</scope>
    <source>
        <strain evidence="2">Chelidonia</strain>
        <tissue evidence="2">Blood</tissue>
    </source>
</reference>
<keyword evidence="3" id="KW-1185">Reference proteome</keyword>
<organism evidence="2 3">
    <name type="scientific">Hirundo rustica rustica</name>
    <dbReference type="NCBI Taxonomy" id="333673"/>
    <lineage>
        <taxon>Eukaryota</taxon>
        <taxon>Metazoa</taxon>
        <taxon>Chordata</taxon>
        <taxon>Craniata</taxon>
        <taxon>Vertebrata</taxon>
        <taxon>Euteleostomi</taxon>
        <taxon>Archelosauria</taxon>
        <taxon>Archosauria</taxon>
        <taxon>Dinosauria</taxon>
        <taxon>Saurischia</taxon>
        <taxon>Theropoda</taxon>
        <taxon>Coelurosauria</taxon>
        <taxon>Aves</taxon>
        <taxon>Neognathae</taxon>
        <taxon>Neoaves</taxon>
        <taxon>Telluraves</taxon>
        <taxon>Australaves</taxon>
        <taxon>Passeriformes</taxon>
        <taxon>Sylvioidea</taxon>
        <taxon>Hirundinidae</taxon>
        <taxon>Hirundo</taxon>
    </lineage>
</organism>
<dbReference type="EMBL" id="QRBI01000144">
    <property type="protein sequence ID" value="RMC00198.1"/>
    <property type="molecule type" value="Genomic_DNA"/>
</dbReference>
<comment type="caution">
    <text evidence="2">The sequence shown here is derived from an EMBL/GenBank/DDBJ whole genome shotgun (WGS) entry which is preliminary data.</text>
</comment>
<feature type="region of interest" description="Disordered" evidence="1">
    <location>
        <begin position="1"/>
        <end position="22"/>
    </location>
</feature>
<proteinExistence type="predicted"/>
<feature type="region of interest" description="Disordered" evidence="1">
    <location>
        <begin position="87"/>
        <end position="110"/>
    </location>
</feature>
<name>A0A3M0JGE4_HIRRU</name>
<protein>
    <submittedName>
        <fullName evidence="2">Uncharacterized protein</fullName>
    </submittedName>
</protein>
<evidence type="ECO:0000256" key="1">
    <source>
        <dbReference type="SAM" id="MobiDB-lite"/>
    </source>
</evidence>
<feature type="compositionally biased region" description="Basic residues" evidence="1">
    <location>
        <begin position="1"/>
        <end position="11"/>
    </location>
</feature>
<gene>
    <name evidence="2" type="ORF">DUI87_22800</name>
</gene>
<accession>A0A3M0JGE4</accession>
<evidence type="ECO:0000313" key="3">
    <source>
        <dbReference type="Proteomes" id="UP000269221"/>
    </source>
</evidence>